<name>A0A0L0DJW2_THETB</name>
<dbReference type="GeneID" id="25570095"/>
<keyword evidence="3" id="KW-1185">Reference proteome</keyword>
<feature type="region of interest" description="Disordered" evidence="1">
    <location>
        <begin position="75"/>
        <end position="95"/>
    </location>
</feature>
<dbReference type="RefSeq" id="XP_013755256.1">
    <property type="nucleotide sequence ID" value="XM_013899802.1"/>
</dbReference>
<feature type="region of interest" description="Disordered" evidence="1">
    <location>
        <begin position="250"/>
        <end position="275"/>
    </location>
</feature>
<sequence length="335" mass="35440">MSLSVDNTPHRADFVGAVDQSRKPRTYTFQLQVRTGPQSLWRMFPLPVKEDSLLLSSMLSSVSLSEVASGGVRVGGNGAGGMRDDGQRGGGKSDRYPDGVGVALTVLLAAFNHTYPTLNITETTLWEPDLKSRSCVLGSILGVVVDETHEWQLAMNGEAVEYATMTLSTIGPGDVIQLDYVKKRTHGTPRMAHSGAQSLVSSLSCSSSARYSHDKTMIAGDEGWDRTGMSTTEYEKSLVIGNVTTTSFVSSADNSGSAPAKSPPRSSYHSSRRMGTETGSAAVLLSVASVTAVSAGVEHCDGDRTRHARCSAGAGSRRRKTTGALADESLSDSTL</sequence>
<feature type="region of interest" description="Disordered" evidence="1">
    <location>
        <begin position="301"/>
        <end position="335"/>
    </location>
</feature>
<organism evidence="2 3">
    <name type="scientific">Thecamonas trahens ATCC 50062</name>
    <dbReference type="NCBI Taxonomy" id="461836"/>
    <lineage>
        <taxon>Eukaryota</taxon>
        <taxon>Apusozoa</taxon>
        <taxon>Apusomonadida</taxon>
        <taxon>Apusomonadidae</taxon>
        <taxon>Thecamonas</taxon>
    </lineage>
</organism>
<dbReference type="AlphaFoldDB" id="A0A0L0DJW2"/>
<feature type="compositionally biased region" description="Basic and acidic residues" evidence="1">
    <location>
        <begin position="82"/>
        <end position="95"/>
    </location>
</feature>
<gene>
    <name evidence="2" type="ORF">AMSG_12180</name>
</gene>
<reference evidence="2 3" key="1">
    <citation type="submission" date="2010-05" db="EMBL/GenBank/DDBJ databases">
        <title>The Genome Sequence of Thecamonas trahens ATCC 50062.</title>
        <authorList>
            <consortium name="The Broad Institute Genome Sequencing Platform"/>
            <person name="Russ C."/>
            <person name="Cuomo C."/>
            <person name="Shea T."/>
            <person name="Young S.K."/>
            <person name="Zeng Q."/>
            <person name="Koehrsen M."/>
            <person name="Haas B."/>
            <person name="Borodovsky M."/>
            <person name="Guigo R."/>
            <person name="Alvarado L."/>
            <person name="Berlin A."/>
            <person name="Bochicchio J."/>
            <person name="Borenstein D."/>
            <person name="Chapman S."/>
            <person name="Chen Z."/>
            <person name="Freedman E."/>
            <person name="Gellesch M."/>
            <person name="Goldberg J."/>
            <person name="Griggs A."/>
            <person name="Gujja S."/>
            <person name="Heilman E."/>
            <person name="Heiman D."/>
            <person name="Hepburn T."/>
            <person name="Howarth C."/>
            <person name="Jen D."/>
            <person name="Larson L."/>
            <person name="Mehta T."/>
            <person name="Park D."/>
            <person name="Pearson M."/>
            <person name="Roberts A."/>
            <person name="Saif S."/>
            <person name="Shenoy N."/>
            <person name="Sisk P."/>
            <person name="Stolte C."/>
            <person name="Sykes S."/>
            <person name="Thomson T."/>
            <person name="Walk T."/>
            <person name="White J."/>
            <person name="Yandava C."/>
            <person name="Burger G."/>
            <person name="Gray M.W."/>
            <person name="Holland P.W.H."/>
            <person name="King N."/>
            <person name="Lang F.B.F."/>
            <person name="Roger A.J."/>
            <person name="Ruiz-Trillo I."/>
            <person name="Lander E."/>
            <person name="Nusbaum C."/>
        </authorList>
    </citation>
    <scope>NUCLEOTIDE SEQUENCE [LARGE SCALE GENOMIC DNA]</scope>
    <source>
        <strain evidence="2 3">ATCC 50062</strain>
    </source>
</reference>
<evidence type="ECO:0000313" key="2">
    <source>
        <dbReference type="EMBL" id="KNC52684.1"/>
    </source>
</evidence>
<accession>A0A0L0DJW2</accession>
<evidence type="ECO:0000256" key="1">
    <source>
        <dbReference type="SAM" id="MobiDB-lite"/>
    </source>
</evidence>
<protein>
    <submittedName>
        <fullName evidence="2">Uncharacterized protein</fullName>
    </submittedName>
</protein>
<dbReference type="EMBL" id="GL349474">
    <property type="protein sequence ID" value="KNC52684.1"/>
    <property type="molecule type" value="Genomic_DNA"/>
</dbReference>
<dbReference type="Proteomes" id="UP000054408">
    <property type="component" value="Unassembled WGS sequence"/>
</dbReference>
<proteinExistence type="predicted"/>
<evidence type="ECO:0000313" key="3">
    <source>
        <dbReference type="Proteomes" id="UP000054408"/>
    </source>
</evidence>